<evidence type="ECO:0000313" key="2">
    <source>
        <dbReference type="Proteomes" id="UP000799755"/>
    </source>
</evidence>
<dbReference type="Proteomes" id="UP000799755">
    <property type="component" value="Unassembled WGS sequence"/>
</dbReference>
<accession>A0ACB6QHQ1</accession>
<gene>
    <name evidence="1" type="ORF">BDR25DRAFT_269227</name>
</gene>
<protein>
    <submittedName>
        <fullName evidence="1">PalH-domain-containing protein</fullName>
    </submittedName>
</protein>
<name>A0ACB6QHQ1_9PLEO</name>
<comment type="caution">
    <text evidence="1">The sequence shown here is derived from an EMBL/GenBank/DDBJ whole genome shotgun (WGS) entry which is preliminary data.</text>
</comment>
<sequence>MDDPARVRRAQLFDGQPTTTESYRHCVPFKLPSDGVIQINPEYAVTLTADAVFTPQCTSAQKTQALGEEMGGVTSISDMRDPFHASITPQAYATGAATVIAWMLVIMLLITPRTFFVGGSGGRSGLMGRRGIIGGATGGGSIIGVGTRPWLQKVAALTVAISLTLATADTFKIAEVQYKEGFMDAMKLRDEVVSGMEIKVSRVISDVFLWLAQVQTLIRLFPRHKEKVIIKWVGFALIVLDITFSSLNSFGPYNDNGRPRHFETAIPALSYLFQLSLSMLYAAWVMYYAITKRRYAFYHSMMWNITIVALLSLVAILTPVVFFITDISNYTIAGWGDYFRWVGAAAASVIVWEWVERIEALEREERKDGILGREIYDGDEMLETTPSLEVSWPRPHRNSWVSDNGDPKKPGDGGAGGGGAFASGAAGHSFSSLAQRLGRSRIQRKTEAQKKRTIHIPPPAPALRRSESGQRSNRNSRSYIPLQSPLPIPVISSPVSRTDTTSADSTVYTIRYHPISNSPPTVRHPVSVEDRLGRTPSNSAQNTQGHSANEDPEKASEEAERTQGRSRWHWQAVANPFRRRGRSPPPEVQRGRVIEPLGIEDVSANIPPRNYTGLALKDRLGTLAAQQGERFRKKSSGGQQTELNLPVTIIPAQPRGRTWSPEILLQQQPQVSSTAGVQVSRDPPRSVPMGTEIHDTPSTPQLYGSPNPADATQEPSGSPSHHNSRVRFTPETFLIPGTRQSVDTEARMSPHPHSVISLGTEKREPQASDSSLKASNEQSANATNIANGRVSPTNHNR</sequence>
<organism evidence="1 2">
    <name type="scientific">Lindgomyces ingoldianus</name>
    <dbReference type="NCBI Taxonomy" id="673940"/>
    <lineage>
        <taxon>Eukaryota</taxon>
        <taxon>Fungi</taxon>
        <taxon>Dikarya</taxon>
        <taxon>Ascomycota</taxon>
        <taxon>Pezizomycotina</taxon>
        <taxon>Dothideomycetes</taxon>
        <taxon>Pleosporomycetidae</taxon>
        <taxon>Pleosporales</taxon>
        <taxon>Lindgomycetaceae</taxon>
        <taxon>Lindgomyces</taxon>
    </lineage>
</organism>
<dbReference type="EMBL" id="MU003526">
    <property type="protein sequence ID" value="KAF2466103.1"/>
    <property type="molecule type" value="Genomic_DNA"/>
</dbReference>
<reference evidence="1" key="1">
    <citation type="journal article" date="2020" name="Stud. Mycol.">
        <title>101 Dothideomycetes genomes: a test case for predicting lifestyles and emergence of pathogens.</title>
        <authorList>
            <person name="Haridas S."/>
            <person name="Albert R."/>
            <person name="Binder M."/>
            <person name="Bloem J."/>
            <person name="Labutti K."/>
            <person name="Salamov A."/>
            <person name="Andreopoulos B."/>
            <person name="Baker S."/>
            <person name="Barry K."/>
            <person name="Bills G."/>
            <person name="Bluhm B."/>
            <person name="Cannon C."/>
            <person name="Castanera R."/>
            <person name="Culley D."/>
            <person name="Daum C."/>
            <person name="Ezra D."/>
            <person name="Gonzalez J."/>
            <person name="Henrissat B."/>
            <person name="Kuo A."/>
            <person name="Liang C."/>
            <person name="Lipzen A."/>
            <person name="Lutzoni F."/>
            <person name="Magnuson J."/>
            <person name="Mondo S."/>
            <person name="Nolan M."/>
            <person name="Ohm R."/>
            <person name="Pangilinan J."/>
            <person name="Park H.-J."/>
            <person name="Ramirez L."/>
            <person name="Alfaro M."/>
            <person name="Sun H."/>
            <person name="Tritt A."/>
            <person name="Yoshinaga Y."/>
            <person name="Zwiers L.-H."/>
            <person name="Turgeon B."/>
            <person name="Goodwin S."/>
            <person name="Spatafora J."/>
            <person name="Crous P."/>
            <person name="Grigoriev I."/>
        </authorList>
    </citation>
    <scope>NUCLEOTIDE SEQUENCE</scope>
    <source>
        <strain evidence="1">ATCC 200398</strain>
    </source>
</reference>
<evidence type="ECO:0000313" key="1">
    <source>
        <dbReference type="EMBL" id="KAF2466103.1"/>
    </source>
</evidence>
<proteinExistence type="predicted"/>
<keyword evidence="2" id="KW-1185">Reference proteome</keyword>